<name>A0ABU9IAI0_9SPHN</name>
<evidence type="ECO:0000313" key="2">
    <source>
        <dbReference type="Proteomes" id="UP001497045"/>
    </source>
</evidence>
<evidence type="ECO:0000313" key="1">
    <source>
        <dbReference type="EMBL" id="MEL1249419.1"/>
    </source>
</evidence>
<organism evidence="1 2">
    <name type="scientific">Aurantiacibacter gilvus</name>
    <dbReference type="NCBI Taxonomy" id="3139141"/>
    <lineage>
        <taxon>Bacteria</taxon>
        <taxon>Pseudomonadati</taxon>
        <taxon>Pseudomonadota</taxon>
        <taxon>Alphaproteobacteria</taxon>
        <taxon>Sphingomonadales</taxon>
        <taxon>Erythrobacteraceae</taxon>
        <taxon>Aurantiacibacter</taxon>
    </lineage>
</organism>
<accession>A0ABU9IAI0</accession>
<sequence>MPTNAQLAAKMLRDASMFFQQVGEQNPPVADQMNQNAAVYQQVAQLVESDPNGEVPMQNPDAQPQE</sequence>
<dbReference type="Proteomes" id="UP001497045">
    <property type="component" value="Unassembled WGS sequence"/>
</dbReference>
<dbReference type="EMBL" id="JBBYHV010000001">
    <property type="protein sequence ID" value="MEL1249419.1"/>
    <property type="molecule type" value="Genomic_DNA"/>
</dbReference>
<keyword evidence="2" id="KW-1185">Reference proteome</keyword>
<reference evidence="1 2" key="1">
    <citation type="submission" date="2024-04" db="EMBL/GenBank/DDBJ databases">
        <title>Aurantiacibacter sp. DGU6 16S ribosomal RNA gene Genome sequencing and assembly.</title>
        <authorList>
            <person name="Park S."/>
        </authorList>
    </citation>
    <scope>NUCLEOTIDE SEQUENCE [LARGE SCALE GENOMIC DNA]</scope>
    <source>
        <strain evidence="1 2">DGU6</strain>
    </source>
</reference>
<gene>
    <name evidence="1" type="ORF">AAEO60_01910</name>
</gene>
<proteinExistence type="predicted"/>
<protein>
    <submittedName>
        <fullName evidence="1">Uncharacterized protein</fullName>
    </submittedName>
</protein>
<dbReference type="RefSeq" id="WP_341671956.1">
    <property type="nucleotide sequence ID" value="NZ_JBBYHV010000001.1"/>
</dbReference>
<comment type="caution">
    <text evidence="1">The sequence shown here is derived from an EMBL/GenBank/DDBJ whole genome shotgun (WGS) entry which is preliminary data.</text>
</comment>